<reference evidence="6 7" key="1">
    <citation type="submission" date="2020-05" db="EMBL/GenBank/DDBJ databases">
        <title>Identification and distribution of gene clusters putatively required for synthesis of sphingolipid metabolism inhibitors in phylogenetically diverse species of the filamentous fungus Fusarium.</title>
        <authorList>
            <person name="Kim H.-S."/>
            <person name="Busman M."/>
            <person name="Brown D.W."/>
            <person name="Divon H."/>
            <person name="Uhlig S."/>
            <person name="Proctor R.H."/>
        </authorList>
    </citation>
    <scope>NUCLEOTIDE SEQUENCE [LARGE SCALE GENOMIC DNA]</scope>
    <source>
        <strain evidence="6 7">NRRL 13617</strain>
    </source>
</reference>
<organism evidence="6 7">
    <name type="scientific">Fusarium phyllophilum</name>
    <dbReference type="NCBI Taxonomy" id="47803"/>
    <lineage>
        <taxon>Eukaryota</taxon>
        <taxon>Fungi</taxon>
        <taxon>Dikarya</taxon>
        <taxon>Ascomycota</taxon>
        <taxon>Pezizomycotina</taxon>
        <taxon>Sordariomycetes</taxon>
        <taxon>Hypocreomycetidae</taxon>
        <taxon>Hypocreales</taxon>
        <taxon>Nectriaceae</taxon>
        <taxon>Fusarium</taxon>
        <taxon>Fusarium fujikuroi species complex</taxon>
    </lineage>
</organism>
<dbReference type="SUPFAM" id="SSF51735">
    <property type="entry name" value="NAD(P)-binding Rossmann-fold domains"/>
    <property type="match status" value="1"/>
</dbReference>
<comment type="caution">
    <text evidence="6">The sequence shown here is derived from an EMBL/GenBank/DDBJ whole genome shotgun (WGS) entry which is preliminary data.</text>
</comment>
<evidence type="ECO:0000256" key="1">
    <source>
        <dbReference type="ARBA" id="ARBA00006484"/>
    </source>
</evidence>
<keyword evidence="7" id="KW-1185">Reference proteome</keyword>
<sequence length="340" mass="37167">MASHREGFTIDSIARLLNKTVFNPFLTIPIAAALTRTPPSVAGHLPHYITQNNAWLRLIITTLACTGCLSTLNDFLTDGYANNWTTDRGWNWDRELVLVTGGSGGIGGSLAQQLLAKNPKTRIIIVDFAPMTWKAPQGTQVFYYQADLSDSTAIKKLCQRIKDEVGHPTVLVNNAGLIRGKSIIEAEYSDIEITTKTNLTAPLLLLKEFLPDMVRNNHGHVVHLGSISAFIPPAKAADYAATKSGIVAVHEALQLELKYTYKAPKIRTSLVILLFARTPLMLGDTKQSKFIYPVLESDTVAEAIKDTLHSGRGKTMYLPGVVRPLTAMVSSMIAIPKVSC</sequence>
<keyword evidence="2" id="KW-0521">NADP</keyword>
<evidence type="ECO:0000256" key="2">
    <source>
        <dbReference type="ARBA" id="ARBA00022857"/>
    </source>
</evidence>
<dbReference type="PANTHER" id="PTHR24322:SF736">
    <property type="entry name" value="RETINOL DEHYDROGENASE 10"/>
    <property type="match status" value="1"/>
</dbReference>
<dbReference type="AlphaFoldDB" id="A0A8H5IZE8"/>
<dbReference type="PRINTS" id="PR00080">
    <property type="entry name" value="SDRFAMILY"/>
</dbReference>
<dbReference type="InterPro" id="IPR002347">
    <property type="entry name" value="SDR_fam"/>
</dbReference>
<dbReference type="PANTHER" id="PTHR24322">
    <property type="entry name" value="PKSB"/>
    <property type="match status" value="1"/>
</dbReference>
<name>A0A8H5IZE8_9HYPO</name>
<dbReference type="SMART" id="SM00822">
    <property type="entry name" value="PKS_KR"/>
    <property type="match status" value="1"/>
</dbReference>
<dbReference type="InterPro" id="IPR057326">
    <property type="entry name" value="KR_dom"/>
</dbReference>
<dbReference type="InterPro" id="IPR020904">
    <property type="entry name" value="Sc_DH/Rdtase_CS"/>
</dbReference>
<dbReference type="OrthoDB" id="10253736at2759"/>
<comment type="similarity">
    <text evidence="1 4">Belongs to the short-chain dehydrogenases/reductases (SDR) family.</text>
</comment>
<proteinExistence type="inferred from homology"/>
<evidence type="ECO:0000313" key="7">
    <source>
        <dbReference type="Proteomes" id="UP000582016"/>
    </source>
</evidence>
<dbReference type="PROSITE" id="PS00061">
    <property type="entry name" value="ADH_SHORT"/>
    <property type="match status" value="1"/>
</dbReference>
<evidence type="ECO:0000256" key="4">
    <source>
        <dbReference type="RuleBase" id="RU000363"/>
    </source>
</evidence>
<gene>
    <name evidence="6" type="ORF">FPHYL_10711</name>
</gene>
<dbReference type="GO" id="GO:0016616">
    <property type="term" value="F:oxidoreductase activity, acting on the CH-OH group of donors, NAD or NADP as acceptor"/>
    <property type="evidence" value="ECO:0007669"/>
    <property type="project" value="TreeGrafter"/>
</dbReference>
<dbReference type="InterPro" id="IPR036291">
    <property type="entry name" value="NAD(P)-bd_dom_sf"/>
</dbReference>
<dbReference type="Proteomes" id="UP000582016">
    <property type="component" value="Unassembled WGS sequence"/>
</dbReference>
<accession>A0A8H5IZE8</accession>
<evidence type="ECO:0000256" key="3">
    <source>
        <dbReference type="ARBA" id="ARBA00023002"/>
    </source>
</evidence>
<evidence type="ECO:0000259" key="5">
    <source>
        <dbReference type="SMART" id="SM00822"/>
    </source>
</evidence>
<dbReference type="PRINTS" id="PR00081">
    <property type="entry name" value="GDHRDH"/>
</dbReference>
<dbReference type="EMBL" id="JAAOAQ010000481">
    <property type="protein sequence ID" value="KAF5545486.1"/>
    <property type="molecule type" value="Genomic_DNA"/>
</dbReference>
<dbReference type="Gene3D" id="3.40.50.720">
    <property type="entry name" value="NAD(P)-binding Rossmann-like Domain"/>
    <property type="match status" value="1"/>
</dbReference>
<feature type="domain" description="Ketoreductase" evidence="5">
    <location>
        <begin position="95"/>
        <end position="278"/>
    </location>
</feature>
<protein>
    <submittedName>
        <fullName evidence="6">Short-chain dehydrogenase</fullName>
    </submittedName>
</protein>
<evidence type="ECO:0000313" key="6">
    <source>
        <dbReference type="EMBL" id="KAF5545486.1"/>
    </source>
</evidence>
<keyword evidence="3" id="KW-0560">Oxidoreductase</keyword>
<dbReference type="Pfam" id="PF00106">
    <property type="entry name" value="adh_short"/>
    <property type="match status" value="1"/>
</dbReference>